<accession>A0ABR9TAK2</accession>
<feature type="transmembrane region" description="Helical" evidence="4">
    <location>
        <begin position="92"/>
        <end position="113"/>
    </location>
</feature>
<evidence type="ECO:0000313" key="6">
    <source>
        <dbReference type="EMBL" id="MBE8722082.1"/>
    </source>
</evidence>
<keyword evidence="7" id="KW-1185">Reference proteome</keyword>
<dbReference type="EMBL" id="PSKQ01000022">
    <property type="protein sequence ID" value="MBE8722082.1"/>
    <property type="molecule type" value="Genomic_DNA"/>
</dbReference>
<feature type="transmembrane region" description="Helical" evidence="4">
    <location>
        <begin position="156"/>
        <end position="176"/>
    </location>
</feature>
<keyword evidence="3" id="KW-0804">Transcription</keyword>
<organism evidence="6 7">
    <name type="scientific">Sphingobacterium pedocola</name>
    <dbReference type="NCBI Taxonomy" id="2082722"/>
    <lineage>
        <taxon>Bacteria</taxon>
        <taxon>Pseudomonadati</taxon>
        <taxon>Bacteroidota</taxon>
        <taxon>Sphingobacteriia</taxon>
        <taxon>Sphingobacteriales</taxon>
        <taxon>Sphingobacteriaceae</taxon>
        <taxon>Sphingobacterium</taxon>
    </lineage>
</organism>
<keyword evidence="2" id="KW-0238">DNA-binding</keyword>
<reference evidence="6 7" key="1">
    <citation type="submission" date="2018-02" db="EMBL/GenBank/DDBJ databases">
        <title>Sphingobacterium KA21.</title>
        <authorList>
            <person name="Vasarhelyi B.M."/>
            <person name="Deshmukh S."/>
            <person name="Balint B."/>
            <person name="Kukolya J."/>
        </authorList>
    </citation>
    <scope>NUCLEOTIDE SEQUENCE [LARGE SCALE GENOMIC DNA]</scope>
    <source>
        <strain evidence="6 7">Ka21</strain>
    </source>
</reference>
<dbReference type="Gene3D" id="1.10.10.60">
    <property type="entry name" value="Homeodomain-like"/>
    <property type="match status" value="1"/>
</dbReference>
<keyword evidence="1" id="KW-0805">Transcription regulation</keyword>
<dbReference type="SUPFAM" id="SSF46689">
    <property type="entry name" value="Homeodomain-like"/>
    <property type="match status" value="1"/>
</dbReference>
<evidence type="ECO:0000256" key="4">
    <source>
        <dbReference type="SAM" id="Phobius"/>
    </source>
</evidence>
<dbReference type="Pfam" id="PF12833">
    <property type="entry name" value="HTH_18"/>
    <property type="match status" value="1"/>
</dbReference>
<dbReference type="PANTHER" id="PTHR43280">
    <property type="entry name" value="ARAC-FAMILY TRANSCRIPTIONAL REGULATOR"/>
    <property type="match status" value="1"/>
</dbReference>
<dbReference type="PROSITE" id="PS01124">
    <property type="entry name" value="HTH_ARAC_FAMILY_2"/>
    <property type="match status" value="1"/>
</dbReference>
<feature type="transmembrane region" description="Helical" evidence="4">
    <location>
        <begin position="64"/>
        <end position="80"/>
    </location>
</feature>
<feature type="transmembrane region" description="Helical" evidence="4">
    <location>
        <begin position="125"/>
        <end position="144"/>
    </location>
</feature>
<feature type="domain" description="HTH araC/xylS-type" evidence="5">
    <location>
        <begin position="249"/>
        <end position="355"/>
    </location>
</feature>
<dbReference type="PROSITE" id="PS00041">
    <property type="entry name" value="HTH_ARAC_FAMILY_1"/>
    <property type="match status" value="1"/>
</dbReference>
<gene>
    <name evidence="6" type="ORF">C4F40_15240</name>
</gene>
<evidence type="ECO:0000313" key="7">
    <source>
        <dbReference type="Proteomes" id="UP000618319"/>
    </source>
</evidence>
<dbReference type="Proteomes" id="UP000618319">
    <property type="component" value="Unassembled WGS sequence"/>
</dbReference>
<dbReference type="SMART" id="SM00342">
    <property type="entry name" value="HTH_ARAC"/>
    <property type="match status" value="1"/>
</dbReference>
<keyword evidence="4" id="KW-0472">Membrane</keyword>
<protein>
    <recommendedName>
        <fullName evidence="5">HTH araC/xylS-type domain-containing protein</fullName>
    </recommendedName>
</protein>
<feature type="transmembrane region" description="Helical" evidence="4">
    <location>
        <begin position="36"/>
        <end position="58"/>
    </location>
</feature>
<feature type="transmembrane region" description="Helical" evidence="4">
    <location>
        <begin position="6"/>
        <end position="24"/>
    </location>
</feature>
<keyword evidence="4" id="KW-0812">Transmembrane</keyword>
<feature type="transmembrane region" description="Helical" evidence="4">
    <location>
        <begin position="188"/>
        <end position="208"/>
    </location>
</feature>
<evidence type="ECO:0000256" key="2">
    <source>
        <dbReference type="ARBA" id="ARBA00023125"/>
    </source>
</evidence>
<dbReference type="InterPro" id="IPR009057">
    <property type="entry name" value="Homeodomain-like_sf"/>
</dbReference>
<dbReference type="PANTHER" id="PTHR43280:SF2">
    <property type="entry name" value="HTH-TYPE TRANSCRIPTIONAL REGULATOR EXSA"/>
    <property type="match status" value="1"/>
</dbReference>
<sequence>MVIWLLYAAILVVALLGIHLSSLVTSPSRLNQVIRAFLILVTIHIIHAALFRDVFIGLKYVDRGAPFGLLYGPLLFFAYRTAHNDMLSLKTIIWHAFPFIIGLLAYSCFLAFYQFRMAYDRPYFAILYGLMALSWLIYPIVVVLSDNRRHTDSKWIYRYAIVILLILAAFMLPLVITGTVKGHRATSSTSGFVIFLSMFLGVCLAYFYQLYQLTGTRRATSKANIQIEKPKPLLENDVTAITVDTTKFQKYYGRIETYLRHERYLNTEFKISGMLRELRLPKPVVVAFFADEYGATVKQAINSLRVKKACELLEMEFLENSMEELAMKCGFNSRASFYRNFNQEKACTPLEYRDNHLFKKRRNA</sequence>
<keyword evidence="4" id="KW-1133">Transmembrane helix</keyword>
<name>A0ABR9TAK2_9SPHI</name>
<comment type="caution">
    <text evidence="6">The sequence shown here is derived from an EMBL/GenBank/DDBJ whole genome shotgun (WGS) entry which is preliminary data.</text>
</comment>
<dbReference type="InterPro" id="IPR018060">
    <property type="entry name" value="HTH_AraC"/>
</dbReference>
<dbReference type="InterPro" id="IPR018062">
    <property type="entry name" value="HTH_AraC-typ_CS"/>
</dbReference>
<evidence type="ECO:0000259" key="5">
    <source>
        <dbReference type="PROSITE" id="PS01124"/>
    </source>
</evidence>
<dbReference type="RefSeq" id="WP_196939995.1">
    <property type="nucleotide sequence ID" value="NZ_MU158690.1"/>
</dbReference>
<evidence type="ECO:0000256" key="3">
    <source>
        <dbReference type="ARBA" id="ARBA00023163"/>
    </source>
</evidence>
<evidence type="ECO:0000256" key="1">
    <source>
        <dbReference type="ARBA" id="ARBA00023015"/>
    </source>
</evidence>
<proteinExistence type="predicted"/>